<dbReference type="AlphaFoldDB" id="A0A5M6J243"/>
<keyword evidence="2" id="KW-1185">Reference proteome</keyword>
<proteinExistence type="predicted"/>
<comment type="caution">
    <text evidence="1">The sequence shown here is derived from an EMBL/GenBank/DDBJ whole genome shotgun (WGS) entry which is preliminary data.</text>
</comment>
<dbReference type="OrthoDB" id="9976916at2"/>
<organism evidence="1 2">
    <name type="scientific">Rhodovastum atsumiense</name>
    <dbReference type="NCBI Taxonomy" id="504468"/>
    <lineage>
        <taxon>Bacteria</taxon>
        <taxon>Pseudomonadati</taxon>
        <taxon>Pseudomonadota</taxon>
        <taxon>Alphaproteobacteria</taxon>
        <taxon>Acetobacterales</taxon>
        <taxon>Acetobacteraceae</taxon>
        <taxon>Rhodovastum</taxon>
    </lineage>
</organism>
<protein>
    <submittedName>
        <fullName evidence="1">Uncharacterized protein</fullName>
    </submittedName>
</protein>
<dbReference type="EMBL" id="VWPK01000001">
    <property type="protein sequence ID" value="KAA5614601.1"/>
    <property type="molecule type" value="Genomic_DNA"/>
</dbReference>
<name>A0A5M6J243_9PROT</name>
<accession>A0A5M6J243</accession>
<dbReference type="RefSeq" id="WP_150038297.1">
    <property type="nucleotide sequence ID" value="NZ_OW485601.1"/>
</dbReference>
<gene>
    <name evidence="1" type="ORF">F1189_00250</name>
</gene>
<dbReference type="Proteomes" id="UP000325255">
    <property type="component" value="Unassembled WGS sequence"/>
</dbReference>
<reference evidence="1 2" key="1">
    <citation type="submission" date="2019-09" db="EMBL/GenBank/DDBJ databases">
        <title>Genome sequence of Rhodovastum atsumiense, a diverse member of the Acetobacteraceae family of non-sulfur purple photosynthetic bacteria.</title>
        <authorList>
            <person name="Meyer T."/>
            <person name="Kyndt J."/>
        </authorList>
    </citation>
    <scope>NUCLEOTIDE SEQUENCE [LARGE SCALE GENOMIC DNA]</scope>
    <source>
        <strain evidence="1 2">DSM 21279</strain>
    </source>
</reference>
<sequence length="69" mass="7345">MTEPENPMANAIAAAKAAFEADAAVQGLPPGTPARRERMREIIHAIAATWGVERADLTIALTYASVRRG</sequence>
<evidence type="ECO:0000313" key="2">
    <source>
        <dbReference type="Proteomes" id="UP000325255"/>
    </source>
</evidence>
<evidence type="ECO:0000313" key="1">
    <source>
        <dbReference type="EMBL" id="KAA5614601.1"/>
    </source>
</evidence>